<keyword evidence="2 4" id="KW-0378">Hydrolase</keyword>
<dbReference type="Gene3D" id="3.20.20.370">
    <property type="entry name" value="Glycoside hydrolase/deacetylase"/>
    <property type="match status" value="1"/>
</dbReference>
<accession>A0ABV8YLZ8</accession>
<evidence type="ECO:0000259" key="3">
    <source>
        <dbReference type="PROSITE" id="PS51677"/>
    </source>
</evidence>
<evidence type="ECO:0000313" key="5">
    <source>
        <dbReference type="Proteomes" id="UP001596012"/>
    </source>
</evidence>
<keyword evidence="5" id="KW-1185">Reference proteome</keyword>
<keyword evidence="1" id="KW-0479">Metal-binding</keyword>
<dbReference type="PANTHER" id="PTHR10587:SF133">
    <property type="entry name" value="CHITIN DEACETYLASE 1-RELATED"/>
    <property type="match status" value="1"/>
</dbReference>
<feature type="domain" description="NodB homology" evidence="3">
    <location>
        <begin position="23"/>
        <end position="197"/>
    </location>
</feature>
<protein>
    <submittedName>
        <fullName evidence="4">Polysaccharide deacetylase family protein</fullName>
        <ecNumber evidence="4">3.-.-.-</ecNumber>
    </submittedName>
</protein>
<dbReference type="InterPro" id="IPR050248">
    <property type="entry name" value="Polysacc_deacetylase_ArnD"/>
</dbReference>
<gene>
    <name evidence="4" type="ORF">ACFPH6_09700</name>
</gene>
<sequence>MEVVVEGGEGRAAGLRGRTARFQCIALTFDDGPAAPETGTLLTYLAQYKARATFFATGQNVAAHPELMRAEAKAGHEVGNHSWNHPDLTNLTPEQIASQLNRTSDAIKTATGKAPSVFRPPYGAMDANVKVATTLSPVMWDVDTEDWKYRDAAKVAQTVIDQTQRNDVVLMHDIHPTSVAAVQQILRTLTAQGYQFVTVSHLRATL</sequence>
<dbReference type="EC" id="3.-.-.-" evidence="4"/>
<dbReference type="Proteomes" id="UP001596012">
    <property type="component" value="Unassembled WGS sequence"/>
</dbReference>
<dbReference type="PANTHER" id="PTHR10587">
    <property type="entry name" value="GLYCOSYL TRANSFERASE-RELATED"/>
    <property type="match status" value="1"/>
</dbReference>
<proteinExistence type="predicted"/>
<dbReference type="RefSeq" id="WP_386340246.1">
    <property type="nucleotide sequence ID" value="NZ_JBHSFG010000017.1"/>
</dbReference>
<dbReference type="CDD" id="cd10954">
    <property type="entry name" value="CE4_CtAXE_like"/>
    <property type="match status" value="1"/>
</dbReference>
<dbReference type="PROSITE" id="PS51677">
    <property type="entry name" value="NODB"/>
    <property type="match status" value="1"/>
</dbReference>
<reference evidence="5" key="1">
    <citation type="journal article" date="2019" name="Int. J. Syst. Evol. Microbiol.">
        <title>The Global Catalogue of Microorganisms (GCM) 10K type strain sequencing project: providing services to taxonomists for standard genome sequencing and annotation.</title>
        <authorList>
            <consortium name="The Broad Institute Genomics Platform"/>
            <consortium name="The Broad Institute Genome Sequencing Center for Infectious Disease"/>
            <person name="Wu L."/>
            <person name="Ma J."/>
        </authorList>
    </citation>
    <scope>NUCLEOTIDE SEQUENCE [LARGE SCALE GENOMIC DNA]</scope>
    <source>
        <strain evidence="5">DT43</strain>
    </source>
</reference>
<dbReference type="InterPro" id="IPR002509">
    <property type="entry name" value="NODB_dom"/>
</dbReference>
<evidence type="ECO:0000256" key="2">
    <source>
        <dbReference type="ARBA" id="ARBA00022801"/>
    </source>
</evidence>
<dbReference type="EMBL" id="JBHSFG010000017">
    <property type="protein sequence ID" value="MFC4464823.1"/>
    <property type="molecule type" value="Genomic_DNA"/>
</dbReference>
<evidence type="ECO:0000256" key="1">
    <source>
        <dbReference type="ARBA" id="ARBA00022723"/>
    </source>
</evidence>
<dbReference type="SUPFAM" id="SSF88713">
    <property type="entry name" value="Glycoside hydrolase/deacetylase"/>
    <property type="match status" value="1"/>
</dbReference>
<organism evidence="4 5">
    <name type="scientific">Streptomyces xiangluensis</name>
    <dbReference type="NCBI Taxonomy" id="2665720"/>
    <lineage>
        <taxon>Bacteria</taxon>
        <taxon>Bacillati</taxon>
        <taxon>Actinomycetota</taxon>
        <taxon>Actinomycetes</taxon>
        <taxon>Kitasatosporales</taxon>
        <taxon>Streptomycetaceae</taxon>
        <taxon>Streptomyces</taxon>
    </lineage>
</organism>
<comment type="caution">
    <text evidence="4">The sequence shown here is derived from an EMBL/GenBank/DDBJ whole genome shotgun (WGS) entry which is preliminary data.</text>
</comment>
<dbReference type="GO" id="GO:0016787">
    <property type="term" value="F:hydrolase activity"/>
    <property type="evidence" value="ECO:0007669"/>
    <property type="project" value="UniProtKB-KW"/>
</dbReference>
<dbReference type="Pfam" id="PF01522">
    <property type="entry name" value="Polysacc_deac_1"/>
    <property type="match status" value="1"/>
</dbReference>
<dbReference type="InterPro" id="IPR011330">
    <property type="entry name" value="Glyco_hydro/deAcase_b/a-brl"/>
</dbReference>
<name>A0ABV8YLZ8_9ACTN</name>
<evidence type="ECO:0000313" key="4">
    <source>
        <dbReference type="EMBL" id="MFC4464823.1"/>
    </source>
</evidence>